<name>A0AAV7NKR8_PLEWA</name>
<evidence type="ECO:0000313" key="2">
    <source>
        <dbReference type="EMBL" id="KAJ1113390.1"/>
    </source>
</evidence>
<dbReference type="EMBL" id="JANPWB010000012">
    <property type="protein sequence ID" value="KAJ1113390.1"/>
    <property type="molecule type" value="Genomic_DNA"/>
</dbReference>
<protein>
    <submittedName>
        <fullName evidence="2">Uncharacterized protein</fullName>
    </submittedName>
</protein>
<reference evidence="2" key="1">
    <citation type="journal article" date="2022" name="bioRxiv">
        <title>Sequencing and chromosome-scale assembly of the giantPleurodeles waltlgenome.</title>
        <authorList>
            <person name="Brown T."/>
            <person name="Elewa A."/>
            <person name="Iarovenko S."/>
            <person name="Subramanian E."/>
            <person name="Araus A.J."/>
            <person name="Petzold A."/>
            <person name="Susuki M."/>
            <person name="Suzuki K.-i.T."/>
            <person name="Hayashi T."/>
            <person name="Toyoda A."/>
            <person name="Oliveira C."/>
            <person name="Osipova E."/>
            <person name="Leigh N.D."/>
            <person name="Simon A."/>
            <person name="Yun M.H."/>
        </authorList>
    </citation>
    <scope>NUCLEOTIDE SEQUENCE</scope>
    <source>
        <strain evidence="2">20211129_DDA</strain>
        <tissue evidence="2">Liver</tissue>
    </source>
</reference>
<feature type="region of interest" description="Disordered" evidence="1">
    <location>
        <begin position="1"/>
        <end position="20"/>
    </location>
</feature>
<comment type="caution">
    <text evidence="2">The sequence shown here is derived from an EMBL/GenBank/DDBJ whole genome shotgun (WGS) entry which is preliminary data.</text>
</comment>
<sequence length="175" mass="20282">MGQALSASQQTQNRRHQHKKEMGSLWRLHKQFMIVFEVMPSQATVTNHPTNFMSTWELTLLSQEKMFLPGEVERTSLLIPTVGGVEELFINEGNIWLEERELGCLGQMEPTRLTTGCVYYTIPIKTEAGKMMKNKNFIKQDVDIVTFDALAHDKVYSLTINIMWVKHHPFRKDKD</sequence>
<feature type="compositionally biased region" description="Polar residues" evidence="1">
    <location>
        <begin position="1"/>
        <end position="12"/>
    </location>
</feature>
<keyword evidence="3" id="KW-1185">Reference proteome</keyword>
<organism evidence="2 3">
    <name type="scientific">Pleurodeles waltl</name>
    <name type="common">Iberian ribbed newt</name>
    <dbReference type="NCBI Taxonomy" id="8319"/>
    <lineage>
        <taxon>Eukaryota</taxon>
        <taxon>Metazoa</taxon>
        <taxon>Chordata</taxon>
        <taxon>Craniata</taxon>
        <taxon>Vertebrata</taxon>
        <taxon>Euteleostomi</taxon>
        <taxon>Amphibia</taxon>
        <taxon>Batrachia</taxon>
        <taxon>Caudata</taxon>
        <taxon>Salamandroidea</taxon>
        <taxon>Salamandridae</taxon>
        <taxon>Pleurodelinae</taxon>
        <taxon>Pleurodeles</taxon>
    </lineage>
</organism>
<dbReference type="AlphaFoldDB" id="A0AAV7NKR8"/>
<accession>A0AAV7NKR8</accession>
<evidence type="ECO:0000256" key="1">
    <source>
        <dbReference type="SAM" id="MobiDB-lite"/>
    </source>
</evidence>
<gene>
    <name evidence="2" type="ORF">NDU88_001636</name>
</gene>
<dbReference type="Proteomes" id="UP001066276">
    <property type="component" value="Chromosome 8"/>
</dbReference>
<evidence type="ECO:0000313" key="3">
    <source>
        <dbReference type="Proteomes" id="UP001066276"/>
    </source>
</evidence>
<proteinExistence type="predicted"/>